<evidence type="ECO:0000313" key="2">
    <source>
        <dbReference type="Proteomes" id="UP000242664"/>
    </source>
</evidence>
<gene>
    <name evidence="1" type="ORF">VEx25_A0325</name>
</gene>
<evidence type="ECO:0000313" key="1">
    <source>
        <dbReference type="EMBL" id="EDN57232.1"/>
    </source>
</evidence>
<accession>A0ABM9WV82</accession>
<proteinExistence type="predicted"/>
<sequence length="39" mass="4634">MSKYQLFPNPPNLAKGLNFILISTYLNNANFYTYQRNYT</sequence>
<dbReference type="Proteomes" id="UP000242664">
    <property type="component" value="Unassembled WGS sequence"/>
</dbReference>
<protein>
    <submittedName>
        <fullName evidence="1">Uncharacterized protein</fullName>
    </submittedName>
</protein>
<organism evidence="1 2">
    <name type="scientific">Vibrio antiquarius (strain Ex25)</name>
    <dbReference type="NCBI Taxonomy" id="150340"/>
    <lineage>
        <taxon>Bacteria</taxon>
        <taxon>Pseudomonadati</taxon>
        <taxon>Pseudomonadota</taxon>
        <taxon>Gammaproteobacteria</taxon>
        <taxon>Vibrionales</taxon>
        <taxon>Vibrionaceae</taxon>
        <taxon>Vibrio</taxon>
        <taxon>Vibrio diabolicus subgroup</taxon>
    </lineage>
</organism>
<reference evidence="2" key="1">
    <citation type="submission" date="2006-10" db="EMBL/GenBank/DDBJ databases">
        <authorList>
            <person name="Heidelberg J."/>
            <person name="Sebastian Y."/>
        </authorList>
    </citation>
    <scope>NUCLEOTIDE SEQUENCE [LARGE SCALE GENOMIC DNA]</scope>
    <source>
        <strain evidence="2">EX25</strain>
    </source>
</reference>
<keyword evidence="2" id="KW-1185">Reference proteome</keyword>
<name>A0ABM9WV82_VIBAE</name>
<dbReference type="EMBL" id="DS267820">
    <property type="protein sequence ID" value="EDN57232.1"/>
    <property type="molecule type" value="Genomic_DNA"/>
</dbReference>